<feature type="transmembrane region" description="Helical" evidence="5">
    <location>
        <begin position="21"/>
        <end position="42"/>
    </location>
</feature>
<dbReference type="InterPro" id="IPR000515">
    <property type="entry name" value="MetI-like"/>
</dbReference>
<evidence type="ECO:0000256" key="4">
    <source>
        <dbReference type="ARBA" id="ARBA00023136"/>
    </source>
</evidence>
<dbReference type="GO" id="GO:0042884">
    <property type="term" value="P:microcin transport"/>
    <property type="evidence" value="ECO:0007669"/>
    <property type="project" value="TreeGrafter"/>
</dbReference>
<dbReference type="PANTHER" id="PTHR30325:SF0">
    <property type="entry name" value="INNER MEMBRANE ABC TRANSPORTER PERMEASE PROTEIN YEJE"/>
    <property type="match status" value="1"/>
</dbReference>
<dbReference type="SUPFAM" id="SSF161098">
    <property type="entry name" value="MetI-like"/>
    <property type="match status" value="1"/>
</dbReference>
<dbReference type="CDD" id="cd06261">
    <property type="entry name" value="TM_PBP2"/>
    <property type="match status" value="1"/>
</dbReference>
<comment type="subcellular location">
    <subcellularLocation>
        <location evidence="1 5">Cell membrane</location>
        <topology evidence="1 5">Multi-pass membrane protein</topology>
    </subcellularLocation>
</comment>
<dbReference type="EMBL" id="FWZT01000009">
    <property type="protein sequence ID" value="SMF30409.1"/>
    <property type="molecule type" value="Genomic_DNA"/>
</dbReference>
<keyword evidence="8" id="KW-1185">Reference proteome</keyword>
<evidence type="ECO:0000259" key="6">
    <source>
        <dbReference type="PROSITE" id="PS50928"/>
    </source>
</evidence>
<name>A0A1Y6BV79_9BACT</name>
<sequence>MIKISPITQKRLRKFRSIRRGYYSTILLVFLVGLSLIAELFINSRALMVRYQGEYYFPTYGAFIPGTTFGESYDWETNYRKLKERFAQDGSENFVILPIVPYNPYENNLKDGEYPPFPPNSEDQHYLGTDNTGRDILARLFYGFRTAILFSLGLLVMTYSIGISVGCMMGYFGGKFDIVLQRMIEIWSNIPFLYVVIIMSSIMVPNFTMLIVIMVMFSWPAMTWYMRTATYKEKAREYVHAAKASGASTSRIIFNHILPNTISTIITFVPFQVVSGITSLTALDYLGFGLPAPTPSWGELLQQGTENLSAIWIVSSVVTFMVVILIMVTFVGEAIREAFDPKVHTTYE</sequence>
<feature type="transmembrane region" description="Helical" evidence="5">
    <location>
        <begin position="192"/>
        <end position="217"/>
    </location>
</feature>
<dbReference type="GO" id="GO:0055085">
    <property type="term" value="P:transmembrane transport"/>
    <property type="evidence" value="ECO:0007669"/>
    <property type="project" value="InterPro"/>
</dbReference>
<feature type="domain" description="ABC transmembrane type-1" evidence="6">
    <location>
        <begin position="144"/>
        <end position="332"/>
    </location>
</feature>
<protein>
    <submittedName>
        <fullName evidence="7">Microcin C transport system permease protein</fullName>
    </submittedName>
</protein>
<feature type="transmembrane region" description="Helical" evidence="5">
    <location>
        <begin position="310"/>
        <end position="332"/>
    </location>
</feature>
<feature type="transmembrane region" description="Helical" evidence="5">
    <location>
        <begin position="147"/>
        <end position="172"/>
    </location>
</feature>
<dbReference type="PROSITE" id="PS50928">
    <property type="entry name" value="ABC_TM1"/>
    <property type="match status" value="1"/>
</dbReference>
<dbReference type="GO" id="GO:0005886">
    <property type="term" value="C:plasma membrane"/>
    <property type="evidence" value="ECO:0007669"/>
    <property type="project" value="UniProtKB-SubCell"/>
</dbReference>
<evidence type="ECO:0000256" key="3">
    <source>
        <dbReference type="ARBA" id="ARBA00022989"/>
    </source>
</evidence>
<dbReference type="Proteomes" id="UP000192907">
    <property type="component" value="Unassembled WGS sequence"/>
</dbReference>
<keyword evidence="4 5" id="KW-0472">Membrane</keyword>
<dbReference type="OrthoDB" id="5288805at2"/>
<gene>
    <name evidence="7" type="ORF">SAMN06296036_109168</name>
</gene>
<dbReference type="PANTHER" id="PTHR30325">
    <property type="entry name" value="MEMBRANE COMPONENT OF ABC TRANSPORTER"/>
    <property type="match status" value="1"/>
</dbReference>
<dbReference type="STRING" id="1513793.SAMN06296036_109168"/>
<reference evidence="8" key="1">
    <citation type="submission" date="2017-04" db="EMBL/GenBank/DDBJ databases">
        <authorList>
            <person name="Varghese N."/>
            <person name="Submissions S."/>
        </authorList>
    </citation>
    <scope>NUCLEOTIDE SEQUENCE [LARGE SCALE GENOMIC DNA]</scope>
    <source>
        <strain evidence="8">RKEM611</strain>
    </source>
</reference>
<dbReference type="Gene3D" id="1.10.3720.10">
    <property type="entry name" value="MetI-like"/>
    <property type="match status" value="1"/>
</dbReference>
<evidence type="ECO:0000256" key="1">
    <source>
        <dbReference type="ARBA" id="ARBA00004651"/>
    </source>
</evidence>
<keyword evidence="5" id="KW-0813">Transport</keyword>
<dbReference type="Pfam" id="PF00528">
    <property type="entry name" value="BPD_transp_1"/>
    <property type="match status" value="1"/>
</dbReference>
<dbReference type="AlphaFoldDB" id="A0A1Y6BV79"/>
<comment type="similarity">
    <text evidence="5">Belongs to the binding-protein-dependent transport system permease family.</text>
</comment>
<proteinExistence type="inferred from homology"/>
<keyword evidence="3 5" id="KW-1133">Transmembrane helix</keyword>
<evidence type="ECO:0000313" key="8">
    <source>
        <dbReference type="Proteomes" id="UP000192907"/>
    </source>
</evidence>
<evidence type="ECO:0000313" key="7">
    <source>
        <dbReference type="EMBL" id="SMF30409.1"/>
    </source>
</evidence>
<evidence type="ECO:0000256" key="5">
    <source>
        <dbReference type="RuleBase" id="RU363032"/>
    </source>
</evidence>
<keyword evidence="2 5" id="KW-0812">Transmembrane</keyword>
<accession>A0A1Y6BV79</accession>
<organism evidence="7 8">
    <name type="scientific">Pseudobacteriovorax antillogorgiicola</name>
    <dbReference type="NCBI Taxonomy" id="1513793"/>
    <lineage>
        <taxon>Bacteria</taxon>
        <taxon>Pseudomonadati</taxon>
        <taxon>Bdellovibrionota</taxon>
        <taxon>Oligoflexia</taxon>
        <taxon>Oligoflexales</taxon>
        <taxon>Pseudobacteriovoracaceae</taxon>
        <taxon>Pseudobacteriovorax</taxon>
    </lineage>
</organism>
<dbReference type="InterPro" id="IPR035906">
    <property type="entry name" value="MetI-like_sf"/>
</dbReference>
<evidence type="ECO:0000256" key="2">
    <source>
        <dbReference type="ARBA" id="ARBA00022692"/>
    </source>
</evidence>
<dbReference type="RefSeq" id="WP_132319220.1">
    <property type="nucleotide sequence ID" value="NZ_FWZT01000009.1"/>
</dbReference>